<keyword evidence="2" id="KW-1185">Reference proteome</keyword>
<sequence length="199" mass="21561">MSRNASLPFELGGPQDGRGEAEILLYSTVDGRPVAVADHWYRRWHNSWDSEANARRMMARHTVTMVKLPQSYPRMTVKLRGGGAWSAVTSVLGGVGAALDPVNALLGGIQQKLFSPQTVDLTLGHPPFDEKFEIVATDPDVARSLLGPLLVEEQASGRAPTWTIQGSDLYTLQGSSPIVPEEIPARLSALLRVADLLGH</sequence>
<evidence type="ECO:0008006" key="3">
    <source>
        <dbReference type="Google" id="ProtNLM"/>
    </source>
</evidence>
<name>A0ABS8PAJ6_9PSEU</name>
<gene>
    <name evidence="1" type="ORF">LQ327_18165</name>
</gene>
<dbReference type="EMBL" id="JAJNDB010000003">
    <property type="protein sequence ID" value="MCD2195297.1"/>
    <property type="molecule type" value="Genomic_DNA"/>
</dbReference>
<organism evidence="1 2">
    <name type="scientific">Actinomycetospora endophytica</name>
    <dbReference type="NCBI Taxonomy" id="2291215"/>
    <lineage>
        <taxon>Bacteria</taxon>
        <taxon>Bacillati</taxon>
        <taxon>Actinomycetota</taxon>
        <taxon>Actinomycetes</taxon>
        <taxon>Pseudonocardiales</taxon>
        <taxon>Pseudonocardiaceae</taxon>
        <taxon>Actinomycetospora</taxon>
    </lineage>
</organism>
<evidence type="ECO:0000313" key="2">
    <source>
        <dbReference type="Proteomes" id="UP001199469"/>
    </source>
</evidence>
<accession>A0ABS8PAJ6</accession>
<reference evidence="1 2" key="1">
    <citation type="submission" date="2021-11" db="EMBL/GenBank/DDBJ databases">
        <title>Draft genome sequence of Actinomycetospora sp. SF1 isolated from the rhizosphere soil.</title>
        <authorList>
            <person name="Duangmal K."/>
            <person name="Chantavorakit T."/>
        </authorList>
    </citation>
    <scope>NUCLEOTIDE SEQUENCE [LARGE SCALE GENOMIC DNA]</scope>
    <source>
        <strain evidence="1 2">TBRC 5722</strain>
    </source>
</reference>
<protein>
    <recommendedName>
        <fullName evidence="3">Transcriptional regulator</fullName>
    </recommendedName>
</protein>
<comment type="caution">
    <text evidence="1">The sequence shown here is derived from an EMBL/GenBank/DDBJ whole genome shotgun (WGS) entry which is preliminary data.</text>
</comment>
<dbReference type="RefSeq" id="WP_230736198.1">
    <property type="nucleotide sequence ID" value="NZ_JAJNDB010000003.1"/>
</dbReference>
<proteinExistence type="predicted"/>
<dbReference type="Proteomes" id="UP001199469">
    <property type="component" value="Unassembled WGS sequence"/>
</dbReference>
<evidence type="ECO:0000313" key="1">
    <source>
        <dbReference type="EMBL" id="MCD2195297.1"/>
    </source>
</evidence>